<dbReference type="Proteomes" id="UP000222831">
    <property type="component" value="Segment"/>
</dbReference>
<accession>A0A1L7N105</accession>
<dbReference type="RefSeq" id="YP_009598876.1">
    <property type="nucleotide sequence ID" value="NC_041911.1"/>
</dbReference>
<name>A0A1L7N105_9CAUD</name>
<keyword evidence="2" id="KW-1185">Reference proteome</keyword>
<dbReference type="KEGG" id="vg:40074578"/>
<sequence length="293" mass="33219">MPLLKIAGTVEVNGFEVGIAHYMASNDGMHITIAHARMLLIDRFSEALDKLDWRSEKREELLIQTADKFDKGEYQCDGISITLEKLKSETPIQQFDEVMELNEKAMSFIVEMLSTLMDEKLEEPQFKPKPYTKDAIRTVVLSHVKHLCHYWANQPGHDRVDALSGLAFSILSMLDGSAVYIPGFKIIPMVAETKDFSEIEWCRENGHHWTHPFGEMDIGGSLHEFFHVTDEDEGDLGPLVNLNTLRVVAGLAPVEWDGSFTKADVIRMTDSARAAQQEMLNSMRRFSPDTVKF</sequence>
<reference evidence="1 2" key="1">
    <citation type="submission" date="2016-12" db="EMBL/GenBank/DDBJ databases">
        <title>Characterization of two jumbo phages RP12 and RP31 infecting the phytopathogen Ralstonia solanacearum.</title>
        <authorList>
            <person name="Kawasaki T."/>
            <person name="Yoshikawa G."/>
            <person name="Ogata H."/>
            <person name="Yamada T."/>
        </authorList>
    </citation>
    <scope>NUCLEOTIDE SEQUENCE [LARGE SCALE GENOMIC DNA]</scope>
    <source>
        <strain evidence="1 2">RP12</strain>
    </source>
</reference>
<dbReference type="GeneID" id="40074578"/>
<evidence type="ECO:0000313" key="1">
    <source>
        <dbReference type="EMBL" id="BAW19157.1"/>
    </source>
</evidence>
<protein>
    <submittedName>
        <fullName evidence="1">Uncharacterized protein</fullName>
    </submittedName>
</protein>
<dbReference type="EMBL" id="AP017924">
    <property type="protein sequence ID" value="BAW19157.1"/>
    <property type="molecule type" value="Genomic_DNA"/>
</dbReference>
<organism evidence="1 2">
    <name type="scientific">Ralstonia phage RP12</name>
    <dbReference type="NCBI Taxonomy" id="1923889"/>
    <lineage>
        <taxon>Viruses</taxon>
        <taxon>Duplodnaviria</taxon>
        <taxon>Heunggongvirae</taxon>
        <taxon>Uroviricota</taxon>
        <taxon>Caudoviricetes</taxon>
        <taxon>Chimalliviridae</taxon>
        <taxon>Ripduovirus</taxon>
        <taxon>Ripduovirus RP12</taxon>
    </lineage>
</organism>
<proteinExistence type="predicted"/>
<evidence type="ECO:0000313" key="2">
    <source>
        <dbReference type="Proteomes" id="UP000222831"/>
    </source>
</evidence>